<accession>A0AC35EST0</accession>
<evidence type="ECO:0000313" key="1">
    <source>
        <dbReference type="Proteomes" id="UP000887580"/>
    </source>
</evidence>
<protein>
    <submittedName>
        <fullName evidence="2">ShKT domain-containing protein</fullName>
    </submittedName>
</protein>
<organism evidence="1 2">
    <name type="scientific">Panagrolaimus sp. PS1159</name>
    <dbReference type="NCBI Taxonomy" id="55785"/>
    <lineage>
        <taxon>Eukaryota</taxon>
        <taxon>Metazoa</taxon>
        <taxon>Ecdysozoa</taxon>
        <taxon>Nematoda</taxon>
        <taxon>Chromadorea</taxon>
        <taxon>Rhabditida</taxon>
        <taxon>Tylenchina</taxon>
        <taxon>Panagrolaimomorpha</taxon>
        <taxon>Panagrolaimoidea</taxon>
        <taxon>Panagrolaimidae</taxon>
        <taxon>Panagrolaimus</taxon>
    </lineage>
</organism>
<evidence type="ECO:0000313" key="2">
    <source>
        <dbReference type="WBParaSite" id="PS1159_v2.g10470.t1"/>
    </source>
</evidence>
<dbReference type="WBParaSite" id="PS1159_v2.g10470.t1">
    <property type="protein sequence ID" value="PS1159_v2.g10470.t1"/>
    <property type="gene ID" value="PS1159_v2.g10470"/>
</dbReference>
<dbReference type="Proteomes" id="UP000887580">
    <property type="component" value="Unplaced"/>
</dbReference>
<proteinExistence type="predicted"/>
<sequence length="120" mass="13797">MCRKNADFSFMQCCFTCHFSEEAYTGLAPNGGDLYNMDAQALLLSPLSEHNKCFDRHSLVFCERFLTRRGGNKKLTCEKSSLAFRICRKTCGYCTNFLSRATVNYNETIARDMKKCHSLY</sequence>
<name>A0AC35EST0_9BILA</name>
<reference evidence="2" key="1">
    <citation type="submission" date="2022-11" db="UniProtKB">
        <authorList>
            <consortium name="WormBaseParasite"/>
        </authorList>
    </citation>
    <scope>IDENTIFICATION</scope>
</reference>